<sequence>MTRDQIIALLAYAARLDPRTAPTNQAEADDRLDQWRDLLSDVPPTGARGWDAAHIVRQHIASSPYPIIPADIARAWHTHRKDAIGRHTDPAPAADPDNPQLWMTALRADRAAVATGETGPAGHRAALGGRPPLAALTGAIGRGPGYIPPGARQQLAQTLPGRAARETAVATGDPDALTVLCPWCKSGPGAACQRGGRPGAGRAMATPHPSRTEAAHAAVSAQEAS</sequence>
<organism evidence="3 4">
    <name type="scientific">Actinacidiphila cocklensis</name>
    <dbReference type="NCBI Taxonomy" id="887465"/>
    <lineage>
        <taxon>Bacteria</taxon>
        <taxon>Bacillati</taxon>
        <taxon>Actinomycetota</taxon>
        <taxon>Actinomycetes</taxon>
        <taxon>Kitasatosporales</taxon>
        <taxon>Streptomycetaceae</taxon>
        <taxon>Actinacidiphila</taxon>
    </lineage>
</organism>
<dbReference type="InterPro" id="IPR056911">
    <property type="entry name" value="Phage_Znf_bind_put"/>
</dbReference>
<feature type="region of interest" description="Disordered" evidence="1">
    <location>
        <begin position="194"/>
        <end position="225"/>
    </location>
</feature>
<evidence type="ECO:0000313" key="3">
    <source>
        <dbReference type="EMBL" id="CAG6392740.1"/>
    </source>
</evidence>
<feature type="compositionally biased region" description="Low complexity" evidence="1">
    <location>
        <begin position="194"/>
        <end position="207"/>
    </location>
</feature>
<name>A0A9W4DML7_9ACTN</name>
<dbReference type="RefSeq" id="WP_251487633.1">
    <property type="nucleotide sequence ID" value="NZ_CAJSLV010000046.1"/>
</dbReference>
<keyword evidence="4" id="KW-1185">Reference proteome</keyword>
<dbReference type="Pfam" id="PF24623">
    <property type="entry name" value="Phage_zn_bind_8"/>
    <property type="match status" value="1"/>
</dbReference>
<dbReference type="EMBL" id="CAJSLV010000046">
    <property type="protein sequence ID" value="CAG6392740.1"/>
    <property type="molecule type" value="Genomic_DNA"/>
</dbReference>
<dbReference type="Proteomes" id="UP001152519">
    <property type="component" value="Unassembled WGS sequence"/>
</dbReference>
<comment type="caution">
    <text evidence="3">The sequence shown here is derived from an EMBL/GenBank/DDBJ whole genome shotgun (WGS) entry which is preliminary data.</text>
</comment>
<protein>
    <recommendedName>
        <fullName evidence="2">DNA-binding phage zinc finger domain-containing protein</fullName>
    </recommendedName>
</protein>
<feature type="domain" description="DNA-binding phage zinc finger" evidence="2">
    <location>
        <begin position="173"/>
        <end position="223"/>
    </location>
</feature>
<gene>
    <name evidence="3" type="ORF">SCOCK_180117</name>
</gene>
<evidence type="ECO:0000256" key="1">
    <source>
        <dbReference type="SAM" id="MobiDB-lite"/>
    </source>
</evidence>
<evidence type="ECO:0000313" key="4">
    <source>
        <dbReference type="Proteomes" id="UP001152519"/>
    </source>
</evidence>
<evidence type="ECO:0000259" key="2">
    <source>
        <dbReference type="Pfam" id="PF24623"/>
    </source>
</evidence>
<dbReference type="AlphaFoldDB" id="A0A9W4DML7"/>
<feature type="compositionally biased region" description="Low complexity" evidence="1">
    <location>
        <begin position="215"/>
        <end position="225"/>
    </location>
</feature>
<accession>A0A9W4DML7</accession>
<proteinExistence type="predicted"/>
<reference evidence="3" key="1">
    <citation type="submission" date="2021-05" db="EMBL/GenBank/DDBJ databases">
        <authorList>
            <person name="Arsene-Ploetze F."/>
        </authorList>
    </citation>
    <scope>NUCLEOTIDE SEQUENCE</scope>
    <source>
        <strain evidence="3">DSM 42138</strain>
    </source>
</reference>